<dbReference type="PANTHER" id="PTHR43877">
    <property type="entry name" value="AMINOALKYLPHOSPHONATE N-ACETYLTRANSFERASE-RELATED-RELATED"/>
    <property type="match status" value="1"/>
</dbReference>
<dbReference type="RefSeq" id="WP_320510100.1">
    <property type="nucleotide sequence ID" value="NZ_JAXCLW010000007.1"/>
</dbReference>
<proteinExistence type="predicted"/>
<dbReference type="NCBIfam" id="NF002959">
    <property type="entry name" value="PRK03624.1"/>
    <property type="match status" value="1"/>
</dbReference>
<evidence type="ECO:0000256" key="2">
    <source>
        <dbReference type="ARBA" id="ARBA00023315"/>
    </source>
</evidence>
<reference evidence="4 5" key="1">
    <citation type="journal article" date="2016" name="Antonie Van Leeuwenhoek">
        <title>Dongia soli sp. nov., isolated from soil from Dokdo, Korea.</title>
        <authorList>
            <person name="Kim D.U."/>
            <person name="Lee H."/>
            <person name="Kim H."/>
            <person name="Kim S.G."/>
            <person name="Ka J.O."/>
        </authorList>
    </citation>
    <scope>NUCLEOTIDE SEQUENCE [LARGE SCALE GENOMIC DNA]</scope>
    <source>
        <strain evidence="4 5">D78</strain>
    </source>
</reference>
<evidence type="ECO:0000313" key="4">
    <source>
        <dbReference type="EMBL" id="MDY0885028.1"/>
    </source>
</evidence>
<keyword evidence="5" id="KW-1185">Reference proteome</keyword>
<organism evidence="4 5">
    <name type="scientific">Dongia soli</name>
    <dbReference type="NCBI Taxonomy" id="600628"/>
    <lineage>
        <taxon>Bacteria</taxon>
        <taxon>Pseudomonadati</taxon>
        <taxon>Pseudomonadota</taxon>
        <taxon>Alphaproteobacteria</taxon>
        <taxon>Rhodospirillales</taxon>
        <taxon>Dongiaceae</taxon>
        <taxon>Dongia</taxon>
    </lineage>
</organism>
<dbReference type="InterPro" id="IPR050832">
    <property type="entry name" value="Bact_Acetyltransf"/>
</dbReference>
<sequence>MADRPGIETPSPAMVIRPYAAADFSAVVSLWDDCGLNMAYNDPQRDISRMTASQDCQLYVGTVEDAIVASIMVGHDGHRGWIYRLGVAPDHRHRGYGRDLMQLAENWLTARGIAKCQLIIREDNNAAGGFYKAIGYEDTPRRLMAKWLNADRPEMEAAKLDVVVTYLEMTSRPTRPSTPMPLGNYALLKLEEPTVAYYRYLYNTVGEPWFWYERREIGDAALQAAIRDPNIEIYVLHAGGVPAGYAEFDRNALPDLAIAYFGLVPDFIGRGLGKYFLNWAIDRAWSYEGVERVTVDTCTLDHPRALAAYQRAGFQPIRQDAKRIIDPRLKGLIPAWRQPRLPVAI</sequence>
<dbReference type="Proteomes" id="UP001279642">
    <property type="component" value="Unassembled WGS sequence"/>
</dbReference>
<accession>A0ABU5EF59</accession>
<comment type="caution">
    <text evidence="4">The sequence shown here is derived from an EMBL/GenBank/DDBJ whole genome shotgun (WGS) entry which is preliminary data.</text>
</comment>
<dbReference type="InterPro" id="IPR016181">
    <property type="entry name" value="Acyl_CoA_acyltransferase"/>
</dbReference>
<name>A0ABU5EF59_9PROT</name>
<keyword evidence="1 4" id="KW-0808">Transferase</keyword>
<keyword evidence="2 4" id="KW-0012">Acyltransferase</keyword>
<dbReference type="InterPro" id="IPR000182">
    <property type="entry name" value="GNAT_dom"/>
</dbReference>
<dbReference type="GO" id="GO:0016746">
    <property type="term" value="F:acyltransferase activity"/>
    <property type="evidence" value="ECO:0007669"/>
    <property type="project" value="UniProtKB-KW"/>
</dbReference>
<dbReference type="EC" id="2.3.1.-" evidence="4"/>
<dbReference type="PROSITE" id="PS51186">
    <property type="entry name" value="GNAT"/>
    <property type="match status" value="2"/>
</dbReference>
<dbReference type="Gene3D" id="3.40.630.30">
    <property type="match status" value="2"/>
</dbReference>
<dbReference type="CDD" id="cd04301">
    <property type="entry name" value="NAT_SF"/>
    <property type="match status" value="2"/>
</dbReference>
<gene>
    <name evidence="4" type="ORF">SMD27_19450</name>
</gene>
<evidence type="ECO:0000259" key="3">
    <source>
        <dbReference type="PROSITE" id="PS51186"/>
    </source>
</evidence>
<dbReference type="SUPFAM" id="SSF55729">
    <property type="entry name" value="Acyl-CoA N-acyltransferases (Nat)"/>
    <property type="match status" value="2"/>
</dbReference>
<feature type="domain" description="N-acetyltransferase" evidence="3">
    <location>
        <begin position="188"/>
        <end position="339"/>
    </location>
</feature>
<feature type="domain" description="N-acetyltransferase" evidence="3">
    <location>
        <begin position="14"/>
        <end position="158"/>
    </location>
</feature>
<dbReference type="Pfam" id="PF00583">
    <property type="entry name" value="Acetyltransf_1"/>
    <property type="match status" value="2"/>
</dbReference>
<evidence type="ECO:0000256" key="1">
    <source>
        <dbReference type="ARBA" id="ARBA00022679"/>
    </source>
</evidence>
<protein>
    <submittedName>
        <fullName evidence="4">GNAT family acetyltransferase</fullName>
        <ecNumber evidence="4">2.3.1.-</ecNumber>
    </submittedName>
</protein>
<evidence type="ECO:0000313" key="5">
    <source>
        <dbReference type="Proteomes" id="UP001279642"/>
    </source>
</evidence>
<dbReference type="EMBL" id="JAXCLW010000007">
    <property type="protein sequence ID" value="MDY0885028.1"/>
    <property type="molecule type" value="Genomic_DNA"/>
</dbReference>